<gene>
    <name evidence="1" type="ORF">L596_024032</name>
</gene>
<proteinExistence type="predicted"/>
<evidence type="ECO:0000313" key="1">
    <source>
        <dbReference type="EMBL" id="TKR67969.1"/>
    </source>
</evidence>
<dbReference type="Proteomes" id="UP000298663">
    <property type="component" value="Unassembled WGS sequence"/>
</dbReference>
<name>A0A4U5MFH6_STECR</name>
<organism evidence="1 2">
    <name type="scientific">Steinernema carpocapsae</name>
    <name type="common">Entomopathogenic nematode</name>
    <dbReference type="NCBI Taxonomy" id="34508"/>
    <lineage>
        <taxon>Eukaryota</taxon>
        <taxon>Metazoa</taxon>
        <taxon>Ecdysozoa</taxon>
        <taxon>Nematoda</taxon>
        <taxon>Chromadorea</taxon>
        <taxon>Rhabditida</taxon>
        <taxon>Tylenchina</taxon>
        <taxon>Panagrolaimomorpha</taxon>
        <taxon>Strongyloidoidea</taxon>
        <taxon>Steinernematidae</taxon>
        <taxon>Steinernema</taxon>
    </lineage>
</organism>
<reference evidence="1 2" key="1">
    <citation type="journal article" date="2015" name="Genome Biol.">
        <title>Comparative genomics of Steinernema reveals deeply conserved gene regulatory networks.</title>
        <authorList>
            <person name="Dillman A.R."/>
            <person name="Macchietto M."/>
            <person name="Porter C.F."/>
            <person name="Rogers A."/>
            <person name="Williams B."/>
            <person name="Antoshechkin I."/>
            <person name="Lee M.M."/>
            <person name="Goodwin Z."/>
            <person name="Lu X."/>
            <person name="Lewis E.E."/>
            <person name="Goodrich-Blair H."/>
            <person name="Stock S.P."/>
            <person name="Adams B.J."/>
            <person name="Sternberg P.W."/>
            <person name="Mortazavi A."/>
        </authorList>
    </citation>
    <scope>NUCLEOTIDE SEQUENCE [LARGE SCALE GENOMIC DNA]</scope>
    <source>
        <strain evidence="1 2">ALL</strain>
    </source>
</reference>
<comment type="caution">
    <text evidence="1">The sequence shown here is derived from an EMBL/GenBank/DDBJ whole genome shotgun (WGS) entry which is preliminary data.</text>
</comment>
<sequence>MIMNCFTMVAPPINSVLGRLAAGAITETALITGANGVTTAFTMCPPPANAMGLGPWEAYIKSVQLVIRGYTGTRYQWRQIASSMVSILTTRYRVVFRSEVSVGNG</sequence>
<reference evidence="1 2" key="2">
    <citation type="journal article" date="2019" name="G3 (Bethesda)">
        <title>Hybrid Assembly of the Genome of the Entomopathogenic Nematode Steinernema carpocapsae Identifies the X-Chromosome.</title>
        <authorList>
            <person name="Serra L."/>
            <person name="Macchietto M."/>
            <person name="Macias-Munoz A."/>
            <person name="McGill C.J."/>
            <person name="Rodriguez I.M."/>
            <person name="Rodriguez B."/>
            <person name="Murad R."/>
            <person name="Mortazavi A."/>
        </authorList>
    </citation>
    <scope>NUCLEOTIDE SEQUENCE [LARGE SCALE GENOMIC DNA]</scope>
    <source>
        <strain evidence="1 2">ALL</strain>
    </source>
</reference>
<protein>
    <submittedName>
        <fullName evidence="1">Uncharacterized protein</fullName>
    </submittedName>
</protein>
<dbReference type="AlphaFoldDB" id="A0A4U5MFH6"/>
<dbReference type="OrthoDB" id="5779933at2759"/>
<keyword evidence="2" id="KW-1185">Reference proteome</keyword>
<accession>A0A4U5MFH6</accession>
<dbReference type="EMBL" id="AZBU02000008">
    <property type="protein sequence ID" value="TKR67969.1"/>
    <property type="molecule type" value="Genomic_DNA"/>
</dbReference>
<evidence type="ECO:0000313" key="2">
    <source>
        <dbReference type="Proteomes" id="UP000298663"/>
    </source>
</evidence>